<dbReference type="GO" id="GO:0005634">
    <property type="term" value="C:nucleus"/>
    <property type="evidence" value="ECO:0007669"/>
    <property type="project" value="TreeGrafter"/>
</dbReference>
<accession>A0A8J2NTU3</accession>
<keyword evidence="2" id="KW-0378">Hydrolase</keyword>
<keyword evidence="5" id="KW-1185">Reference proteome</keyword>
<proteinExistence type="predicted"/>
<keyword evidence="1" id="KW-0540">Nuclease</keyword>
<dbReference type="SMART" id="SM00479">
    <property type="entry name" value="EXOIII"/>
    <property type="match status" value="1"/>
</dbReference>
<protein>
    <recommendedName>
        <fullName evidence="3">Exonuclease domain-containing protein</fullName>
    </recommendedName>
</protein>
<dbReference type="PANTHER" id="PTHR12801">
    <property type="entry name" value="RNA EXONUCLEASE REXO1 / RECO3 FAMILY MEMBER-RELATED"/>
    <property type="match status" value="1"/>
</dbReference>
<evidence type="ECO:0000313" key="4">
    <source>
        <dbReference type="EMBL" id="CAG7697309.1"/>
    </source>
</evidence>
<dbReference type="GO" id="GO:0004527">
    <property type="term" value="F:exonuclease activity"/>
    <property type="evidence" value="ECO:0007669"/>
    <property type="project" value="InterPro"/>
</dbReference>
<dbReference type="Proteomes" id="UP000708208">
    <property type="component" value="Unassembled WGS sequence"/>
</dbReference>
<reference evidence="4" key="1">
    <citation type="submission" date="2021-06" db="EMBL/GenBank/DDBJ databases">
        <authorList>
            <person name="Hodson N. C."/>
            <person name="Mongue J. A."/>
            <person name="Jaron S. K."/>
        </authorList>
    </citation>
    <scope>NUCLEOTIDE SEQUENCE</scope>
</reference>
<dbReference type="AlphaFoldDB" id="A0A8J2NTU3"/>
<comment type="caution">
    <text evidence="4">The sequence shown here is derived from an EMBL/GenBank/DDBJ whole genome shotgun (WGS) entry which is preliminary data.</text>
</comment>
<name>A0A8J2NTU3_9HEXA</name>
<evidence type="ECO:0000259" key="3">
    <source>
        <dbReference type="SMART" id="SM00479"/>
    </source>
</evidence>
<sequence>MDQRVLEVLNTVPKWDFPNRKDFLKAFFSMLTPEEMIFSRNIAQRRKRKRDHRLIKPREEGERVGEAKGGKFKENEAAILICVTNDGSKRGRGDGVEEHTPIQDQPFTATIQAKPLRSEVAKGWWTDYKKSDTVALDIEMVTIKQDGVNKNVAAKVGICDFYGKRISEAKVRRESKSFMVNRFTMAINGITEGGLRNGKPFTKVQREVENILNRKLSSVGHAIGNDFKALDLDAGSFNIFDLQWEYWRRNVDGIRLEFKLKALNKHFFPSGQFQDGIHEAVGDAVATMKIFRETYTREKKMNLPAQMYNAEPVPEGEIEPLKNKK</sequence>
<dbReference type="InterPro" id="IPR047021">
    <property type="entry name" value="REXO1/3/4-like"/>
</dbReference>
<organism evidence="4 5">
    <name type="scientific">Allacma fusca</name>
    <dbReference type="NCBI Taxonomy" id="39272"/>
    <lineage>
        <taxon>Eukaryota</taxon>
        <taxon>Metazoa</taxon>
        <taxon>Ecdysozoa</taxon>
        <taxon>Arthropoda</taxon>
        <taxon>Hexapoda</taxon>
        <taxon>Collembola</taxon>
        <taxon>Symphypleona</taxon>
        <taxon>Sminthuridae</taxon>
        <taxon>Allacma</taxon>
    </lineage>
</organism>
<evidence type="ECO:0000256" key="1">
    <source>
        <dbReference type="ARBA" id="ARBA00022722"/>
    </source>
</evidence>
<gene>
    <name evidence="4" type="ORF">AFUS01_LOCUS3993</name>
</gene>
<evidence type="ECO:0000313" key="5">
    <source>
        <dbReference type="Proteomes" id="UP000708208"/>
    </source>
</evidence>
<dbReference type="EMBL" id="CAJVCH010024659">
    <property type="protein sequence ID" value="CAG7697309.1"/>
    <property type="molecule type" value="Genomic_DNA"/>
</dbReference>
<dbReference type="InterPro" id="IPR013520">
    <property type="entry name" value="Ribonucl_H"/>
</dbReference>
<evidence type="ECO:0000256" key="2">
    <source>
        <dbReference type="ARBA" id="ARBA00022801"/>
    </source>
</evidence>
<dbReference type="OrthoDB" id="8191639at2759"/>
<feature type="domain" description="Exonuclease" evidence="3">
    <location>
        <begin position="132"/>
        <end position="300"/>
    </location>
</feature>